<dbReference type="KEGG" id="vbo:CKY39_25325"/>
<evidence type="ECO:0008006" key="3">
    <source>
        <dbReference type="Google" id="ProtNLM"/>
    </source>
</evidence>
<evidence type="ECO:0000313" key="2">
    <source>
        <dbReference type="Proteomes" id="UP000217154"/>
    </source>
</evidence>
<name>A0A250DPK2_9BURK</name>
<reference evidence="1 2" key="1">
    <citation type="submission" date="2017-09" db="EMBL/GenBank/DDBJ databases">
        <title>The diverse metabolic capabilities of V. boronicumulans make it an excellent choice for continued studies on novel biodegradation.</title>
        <authorList>
            <person name="Sun S."/>
        </authorList>
    </citation>
    <scope>NUCLEOTIDE SEQUENCE [LARGE SCALE GENOMIC DNA]</scope>
    <source>
        <strain evidence="1 2">J1</strain>
    </source>
</reference>
<gene>
    <name evidence="1" type="ORF">CKY39_25325</name>
</gene>
<evidence type="ECO:0000313" key="1">
    <source>
        <dbReference type="EMBL" id="ATA56184.1"/>
    </source>
</evidence>
<protein>
    <recommendedName>
        <fullName evidence="3">Type I restriction endonuclease subunit M</fullName>
    </recommendedName>
</protein>
<dbReference type="Proteomes" id="UP000217154">
    <property type="component" value="Chromosome"/>
</dbReference>
<sequence>MLFDLGHLLATPSALKHLGEHRTTPIHLIGRHAHGDWGDIHAEDRKLNDQAVRNGFRLLSAYRIGGARVYVITEWDRSCTTVLLASEY</sequence>
<organism evidence="1 2">
    <name type="scientific">Variovorax boronicumulans</name>
    <dbReference type="NCBI Taxonomy" id="436515"/>
    <lineage>
        <taxon>Bacteria</taxon>
        <taxon>Pseudomonadati</taxon>
        <taxon>Pseudomonadota</taxon>
        <taxon>Betaproteobacteria</taxon>
        <taxon>Burkholderiales</taxon>
        <taxon>Comamonadaceae</taxon>
        <taxon>Variovorax</taxon>
    </lineage>
</organism>
<dbReference type="AlphaFoldDB" id="A0A250DPK2"/>
<dbReference type="RefSeq" id="WP_095746414.1">
    <property type="nucleotide sequence ID" value="NZ_CP023284.1"/>
</dbReference>
<proteinExistence type="predicted"/>
<accession>A0A250DPK2</accession>
<dbReference type="EMBL" id="CP023284">
    <property type="protein sequence ID" value="ATA56184.1"/>
    <property type="molecule type" value="Genomic_DNA"/>
</dbReference>